<feature type="compositionally biased region" description="Basic and acidic residues" evidence="1">
    <location>
        <begin position="129"/>
        <end position="141"/>
    </location>
</feature>
<dbReference type="EMBL" id="BMAW01028673">
    <property type="protein sequence ID" value="GFU08541.1"/>
    <property type="molecule type" value="Genomic_DNA"/>
</dbReference>
<evidence type="ECO:0000259" key="2">
    <source>
        <dbReference type="Pfam" id="PF05764"/>
    </source>
</evidence>
<dbReference type="InterPro" id="IPR046757">
    <property type="entry name" value="YL1_N"/>
</dbReference>
<feature type="domain" description="Vps72/YL1 N-terminal" evidence="2">
    <location>
        <begin position="53"/>
        <end position="133"/>
    </location>
</feature>
<name>A0A8X6QAC6_NEPPI</name>
<dbReference type="AlphaFoldDB" id="A0A8X6QAC6"/>
<evidence type="ECO:0000313" key="3">
    <source>
        <dbReference type="EMBL" id="GFU08541.1"/>
    </source>
</evidence>
<proteinExistence type="predicted"/>
<protein>
    <recommendedName>
        <fullName evidence="2">Vps72/YL1 N-terminal domain-containing protein</fullName>
    </recommendedName>
</protein>
<feature type="compositionally biased region" description="Acidic residues" evidence="1">
    <location>
        <begin position="53"/>
        <end position="91"/>
    </location>
</feature>
<feature type="region of interest" description="Disordered" evidence="1">
    <location>
        <begin position="33"/>
        <end position="143"/>
    </location>
</feature>
<keyword evidence="4" id="KW-1185">Reference proteome</keyword>
<dbReference type="Pfam" id="PF05764">
    <property type="entry name" value="YL1"/>
    <property type="match status" value="1"/>
</dbReference>
<evidence type="ECO:0000256" key="1">
    <source>
        <dbReference type="SAM" id="MobiDB-lite"/>
    </source>
</evidence>
<feature type="compositionally biased region" description="Basic residues" evidence="1">
    <location>
        <begin position="96"/>
        <end position="106"/>
    </location>
</feature>
<reference evidence="3" key="1">
    <citation type="submission" date="2020-08" db="EMBL/GenBank/DDBJ databases">
        <title>Multicomponent nature underlies the extraordinary mechanical properties of spider dragline silk.</title>
        <authorList>
            <person name="Kono N."/>
            <person name="Nakamura H."/>
            <person name="Mori M."/>
            <person name="Yoshida Y."/>
            <person name="Ohtoshi R."/>
            <person name="Malay A.D."/>
            <person name="Moran D.A.P."/>
            <person name="Tomita M."/>
            <person name="Numata K."/>
            <person name="Arakawa K."/>
        </authorList>
    </citation>
    <scope>NUCLEOTIDE SEQUENCE</scope>
</reference>
<dbReference type="Proteomes" id="UP000887013">
    <property type="component" value="Unassembled WGS sequence"/>
</dbReference>
<sequence length="177" mass="19868">MLTGGLGNDEMLAHNLDSYKKIAVADCSVCSAHEEKQPKCWHKNNAFIKPVQEEEDDDDDFELDMDDDDMDDISMDDDDSDEDADDVDEEQGLTQKQKKSNAKQQKKVVNQLKKTPVKGAENSKGPQTPKDKTPKDERDAKSLYVGKIPKNVTMDMVKDLSPDIMDVRMKPCKDGTS</sequence>
<organism evidence="3 4">
    <name type="scientific">Nephila pilipes</name>
    <name type="common">Giant wood spider</name>
    <name type="synonym">Nephila maculata</name>
    <dbReference type="NCBI Taxonomy" id="299642"/>
    <lineage>
        <taxon>Eukaryota</taxon>
        <taxon>Metazoa</taxon>
        <taxon>Ecdysozoa</taxon>
        <taxon>Arthropoda</taxon>
        <taxon>Chelicerata</taxon>
        <taxon>Arachnida</taxon>
        <taxon>Araneae</taxon>
        <taxon>Araneomorphae</taxon>
        <taxon>Entelegynae</taxon>
        <taxon>Araneoidea</taxon>
        <taxon>Nephilidae</taxon>
        <taxon>Nephila</taxon>
    </lineage>
</organism>
<gene>
    <name evidence="3" type="ORF">NPIL_406171</name>
</gene>
<evidence type="ECO:0000313" key="4">
    <source>
        <dbReference type="Proteomes" id="UP000887013"/>
    </source>
</evidence>
<accession>A0A8X6QAC6</accession>
<comment type="caution">
    <text evidence="3">The sequence shown here is derived from an EMBL/GenBank/DDBJ whole genome shotgun (WGS) entry which is preliminary data.</text>
</comment>